<evidence type="ECO:0000256" key="2">
    <source>
        <dbReference type="ARBA" id="ARBA00022475"/>
    </source>
</evidence>
<dbReference type="GO" id="GO:0020037">
    <property type="term" value="F:heme binding"/>
    <property type="evidence" value="ECO:0007669"/>
    <property type="project" value="InterPro"/>
</dbReference>
<keyword evidence="6" id="KW-0677">Repeat</keyword>
<feature type="binding site" description="covalent" evidence="9">
    <location>
        <position position="61"/>
    </location>
    <ligand>
        <name>heme c</name>
        <dbReference type="ChEBI" id="CHEBI:61717"/>
        <label>1</label>
    </ligand>
</feature>
<dbReference type="Pfam" id="PF00034">
    <property type="entry name" value="Cytochrom_C"/>
    <property type="match status" value="3"/>
</dbReference>
<feature type="domain" description="Cytochrome c" evidence="14">
    <location>
        <begin position="190"/>
        <end position="298"/>
    </location>
</feature>
<evidence type="ECO:0000256" key="13">
    <source>
        <dbReference type="SAM" id="SignalP"/>
    </source>
</evidence>
<dbReference type="PROSITE" id="PS51007">
    <property type="entry name" value="CYTC"/>
    <property type="match status" value="3"/>
</dbReference>
<evidence type="ECO:0000256" key="7">
    <source>
        <dbReference type="ARBA" id="ARBA00023004"/>
    </source>
</evidence>
<dbReference type="GO" id="GO:0005506">
    <property type="term" value="F:iron ion binding"/>
    <property type="evidence" value="ECO:0007669"/>
    <property type="project" value="InterPro"/>
</dbReference>
<feature type="binding site" description="axial binding residue" evidence="10">
    <location>
        <position position="209"/>
    </location>
    <ligand>
        <name>heme c</name>
        <dbReference type="ChEBI" id="CHEBI:61717"/>
        <label>2</label>
    </ligand>
    <ligandPart>
        <name>Fe</name>
        <dbReference type="ChEBI" id="CHEBI:18248"/>
    </ligandPart>
</feature>
<feature type="region of interest" description="Disordered" evidence="11">
    <location>
        <begin position="311"/>
        <end position="332"/>
    </location>
</feature>
<keyword evidence="8 12" id="KW-0472">Membrane</keyword>
<dbReference type="AlphaFoldDB" id="A0A5E4RH40"/>
<gene>
    <name evidence="15" type="ORF">PNO31109_00178</name>
</gene>
<feature type="binding site" description="axial binding residue" evidence="10">
    <location>
        <position position="350"/>
    </location>
    <ligand>
        <name>heme c</name>
        <dbReference type="ChEBI" id="CHEBI:61717"/>
        <label>3</label>
    </ligand>
    <ligandPart>
        <name>Fe</name>
        <dbReference type="ChEBI" id="CHEBI:18248"/>
    </ligandPart>
</feature>
<evidence type="ECO:0000256" key="10">
    <source>
        <dbReference type="PIRSR" id="PIRSR000018-51"/>
    </source>
</evidence>
<evidence type="ECO:0000256" key="5">
    <source>
        <dbReference type="ARBA" id="ARBA00022729"/>
    </source>
</evidence>
<reference evidence="15 16" key="1">
    <citation type="submission" date="2019-08" db="EMBL/GenBank/DDBJ databases">
        <authorList>
            <person name="Peeters C."/>
        </authorList>
    </citation>
    <scope>NUCLEOTIDE SEQUENCE [LARGE SCALE GENOMIC DNA]</scope>
    <source>
        <strain evidence="15 16">LMG 31109</strain>
    </source>
</reference>
<comment type="subcellular location">
    <subcellularLocation>
        <location evidence="1">Cell membrane</location>
    </subcellularLocation>
</comment>
<dbReference type="OrthoDB" id="9809720at2"/>
<evidence type="ECO:0000256" key="11">
    <source>
        <dbReference type="SAM" id="MobiDB-lite"/>
    </source>
</evidence>
<dbReference type="InterPro" id="IPR014353">
    <property type="entry name" value="Membr-bd_ADH_cyt_c"/>
</dbReference>
<dbReference type="PIRSF" id="PIRSF000018">
    <property type="entry name" value="Mb_ADH_cyt_c"/>
    <property type="match status" value="1"/>
</dbReference>
<proteinExistence type="predicted"/>
<feature type="binding site" description="covalent" evidence="9">
    <location>
        <position position="346"/>
    </location>
    <ligand>
        <name>heme c</name>
        <dbReference type="ChEBI" id="CHEBI:61717"/>
        <label>3</label>
    </ligand>
</feature>
<feature type="signal peptide" evidence="13">
    <location>
        <begin position="1"/>
        <end position="33"/>
    </location>
</feature>
<sequence>MKPTPRLRAGRRACVARVALSLALFAMGGAALAGQAASAPADNATLARGKYLAIAGDCAACHTAPAGKPFAGGYSLESPLGAIYATNITPSKQAGIGNYTEAQFARAVREGVRADGQHLYPAMPYTSYAKVSDEDIHALYVYFMHGVEPVDVRAAQTQLAFPFSMRSTLAAWNVLFLDRERFRPDPSKSEQVNRGNYLVNGLAHCGACHTPRSAFMNEMSSKALSGAQVGPWFAPDITSGDSGIGRWRDEALVEYLRTGRLAGKANAAGPMAEAVQNSLQYLTDADLHAIVAYLRTVPSVSPQAAPQTAAFSLGGPYSDEARQRGAEKSNSHDAIRGGARLFSAYCASCHRPDGGGSRDGQYPALYHNTTTGHPDPTNVVATILNGVTRTVGGKTVAMPRFDEKSVVASLSDEDIAAITNYVTAHYGNPKAQPVSAERVSALRHGGPRPLIARLPPAAWVTALALALAIMLAAVAFIVRRRHSRTPPPRPPAPSGSR</sequence>
<evidence type="ECO:0000313" key="16">
    <source>
        <dbReference type="Proteomes" id="UP000367825"/>
    </source>
</evidence>
<keyword evidence="7 10" id="KW-0408">Iron</keyword>
<evidence type="ECO:0000256" key="6">
    <source>
        <dbReference type="ARBA" id="ARBA00022737"/>
    </source>
</evidence>
<keyword evidence="4 10" id="KW-0479">Metal-binding</keyword>
<dbReference type="SUPFAM" id="SSF46626">
    <property type="entry name" value="Cytochrome c"/>
    <property type="match status" value="3"/>
</dbReference>
<dbReference type="PANTHER" id="PTHR35008">
    <property type="entry name" value="BLL4482 PROTEIN-RELATED"/>
    <property type="match status" value="1"/>
</dbReference>
<keyword evidence="5 13" id="KW-0732">Signal</keyword>
<evidence type="ECO:0000256" key="9">
    <source>
        <dbReference type="PIRSR" id="PIRSR000018-50"/>
    </source>
</evidence>
<dbReference type="GO" id="GO:0009055">
    <property type="term" value="F:electron transfer activity"/>
    <property type="evidence" value="ECO:0007669"/>
    <property type="project" value="InterPro"/>
</dbReference>
<dbReference type="InterPro" id="IPR009056">
    <property type="entry name" value="Cyt_c-like_dom"/>
</dbReference>
<feature type="compositionally biased region" description="Basic and acidic residues" evidence="11">
    <location>
        <begin position="319"/>
        <end position="332"/>
    </location>
</feature>
<dbReference type="EMBL" id="CABPSC010000001">
    <property type="protein sequence ID" value="VVD62640.1"/>
    <property type="molecule type" value="Genomic_DNA"/>
</dbReference>
<dbReference type="GO" id="GO:0005886">
    <property type="term" value="C:plasma membrane"/>
    <property type="evidence" value="ECO:0007669"/>
    <property type="project" value="UniProtKB-SubCell"/>
</dbReference>
<dbReference type="Proteomes" id="UP000367825">
    <property type="component" value="Unassembled WGS sequence"/>
</dbReference>
<evidence type="ECO:0000256" key="8">
    <source>
        <dbReference type="ARBA" id="ARBA00023136"/>
    </source>
</evidence>
<keyword evidence="3 9" id="KW-0349">Heme</keyword>
<feature type="binding site" description="axial binding residue" evidence="10">
    <location>
        <position position="62"/>
    </location>
    <ligand>
        <name>heme c</name>
        <dbReference type="ChEBI" id="CHEBI:61717"/>
        <label>1</label>
    </ligand>
    <ligandPart>
        <name>Fe</name>
        <dbReference type="ChEBI" id="CHEBI:18248"/>
    </ligandPart>
</feature>
<evidence type="ECO:0000313" key="15">
    <source>
        <dbReference type="EMBL" id="VVD62640.1"/>
    </source>
</evidence>
<evidence type="ECO:0000256" key="4">
    <source>
        <dbReference type="ARBA" id="ARBA00022723"/>
    </source>
</evidence>
<feature type="binding site" description="covalent" evidence="9">
    <location>
        <position position="58"/>
    </location>
    <ligand>
        <name>heme c</name>
        <dbReference type="ChEBI" id="CHEBI:61717"/>
        <label>1</label>
    </ligand>
</feature>
<protein>
    <submittedName>
        <fullName evidence="15">Gluconate 2-dehydrogenase (Acceptor)</fullName>
    </submittedName>
</protein>
<feature type="transmembrane region" description="Helical" evidence="12">
    <location>
        <begin position="457"/>
        <end position="478"/>
    </location>
</feature>
<dbReference type="InterPro" id="IPR051459">
    <property type="entry name" value="Cytochrome_c-type_DH"/>
</dbReference>
<keyword evidence="12" id="KW-1133">Transmembrane helix</keyword>
<feature type="chain" id="PRO_5022726912" evidence="13">
    <location>
        <begin position="34"/>
        <end position="497"/>
    </location>
</feature>
<accession>A0A5E4RH40</accession>
<dbReference type="Gene3D" id="1.10.760.10">
    <property type="entry name" value="Cytochrome c-like domain"/>
    <property type="match status" value="3"/>
</dbReference>
<evidence type="ECO:0000256" key="3">
    <source>
        <dbReference type="ARBA" id="ARBA00022617"/>
    </source>
</evidence>
<dbReference type="PANTHER" id="PTHR35008:SF8">
    <property type="entry name" value="ALCOHOL DEHYDROGENASE CYTOCHROME C SUBUNIT"/>
    <property type="match status" value="1"/>
</dbReference>
<evidence type="ECO:0000256" key="1">
    <source>
        <dbReference type="ARBA" id="ARBA00004236"/>
    </source>
</evidence>
<feature type="binding site" description="covalent" evidence="9">
    <location>
        <position position="349"/>
    </location>
    <ligand>
        <name>heme c</name>
        <dbReference type="ChEBI" id="CHEBI:61717"/>
        <label>3</label>
    </ligand>
</feature>
<name>A0A5E4RH40_9BURK</name>
<feature type="domain" description="Cytochrome c" evidence="14">
    <location>
        <begin position="44"/>
        <end position="147"/>
    </location>
</feature>
<dbReference type="InterPro" id="IPR036909">
    <property type="entry name" value="Cyt_c-like_dom_sf"/>
</dbReference>
<comment type="cofactor">
    <cofactor evidence="9">
        <name>heme c</name>
        <dbReference type="ChEBI" id="CHEBI:61717"/>
    </cofactor>
    <text evidence="9">Binds 3 heme c groups covalently per subunit.</text>
</comment>
<organism evidence="15 16">
    <name type="scientific">Pandoraea nosoerga</name>
    <dbReference type="NCBI Taxonomy" id="2508296"/>
    <lineage>
        <taxon>Bacteria</taxon>
        <taxon>Pseudomonadati</taxon>
        <taxon>Pseudomonadota</taxon>
        <taxon>Betaproteobacteria</taxon>
        <taxon>Burkholderiales</taxon>
        <taxon>Burkholderiaceae</taxon>
        <taxon>Pandoraea</taxon>
    </lineage>
</organism>
<keyword evidence="2" id="KW-1003">Cell membrane</keyword>
<dbReference type="GO" id="GO:0016614">
    <property type="term" value="F:oxidoreductase activity, acting on CH-OH group of donors"/>
    <property type="evidence" value="ECO:0007669"/>
    <property type="project" value="InterPro"/>
</dbReference>
<evidence type="ECO:0000259" key="14">
    <source>
        <dbReference type="PROSITE" id="PS51007"/>
    </source>
</evidence>
<keyword evidence="16" id="KW-1185">Reference proteome</keyword>
<feature type="binding site" description="covalent" evidence="9">
    <location>
        <position position="205"/>
    </location>
    <ligand>
        <name>heme c</name>
        <dbReference type="ChEBI" id="CHEBI:61717"/>
        <label>2</label>
    </ligand>
</feature>
<keyword evidence="12" id="KW-0812">Transmembrane</keyword>
<feature type="binding site" description="covalent" evidence="9">
    <location>
        <position position="208"/>
    </location>
    <ligand>
        <name>heme c</name>
        <dbReference type="ChEBI" id="CHEBI:61717"/>
        <label>2</label>
    </ligand>
</feature>
<evidence type="ECO:0000256" key="12">
    <source>
        <dbReference type="SAM" id="Phobius"/>
    </source>
</evidence>
<feature type="domain" description="Cytochrome c" evidence="14">
    <location>
        <begin position="333"/>
        <end position="426"/>
    </location>
</feature>